<keyword evidence="2" id="KW-1185">Reference proteome</keyword>
<gene>
    <name evidence="1" type="ORF">ACFSW6_09080</name>
</gene>
<dbReference type="InterPro" id="IPR012348">
    <property type="entry name" value="RNR-like"/>
</dbReference>
<evidence type="ECO:0000313" key="1">
    <source>
        <dbReference type="EMBL" id="MFD2754240.1"/>
    </source>
</evidence>
<name>A0ABW5UP84_9BURK</name>
<dbReference type="InterPro" id="IPR009078">
    <property type="entry name" value="Ferritin-like_SF"/>
</dbReference>
<dbReference type="Gene3D" id="1.10.620.20">
    <property type="entry name" value="Ribonucleotide Reductase, subunit A"/>
    <property type="match status" value="1"/>
</dbReference>
<dbReference type="EMBL" id="JBHUMV010000003">
    <property type="protein sequence ID" value="MFD2754240.1"/>
    <property type="molecule type" value="Genomic_DNA"/>
</dbReference>
<dbReference type="CDD" id="cd00657">
    <property type="entry name" value="Ferritin_like"/>
    <property type="match status" value="1"/>
</dbReference>
<dbReference type="SUPFAM" id="SSF47240">
    <property type="entry name" value="Ferritin-like"/>
    <property type="match status" value="1"/>
</dbReference>
<accession>A0ABW5UP84</accession>
<proteinExistence type="predicted"/>
<reference evidence="2" key="1">
    <citation type="journal article" date="2019" name="Int. J. Syst. Evol. Microbiol.">
        <title>The Global Catalogue of Microorganisms (GCM) 10K type strain sequencing project: providing services to taxonomists for standard genome sequencing and annotation.</title>
        <authorList>
            <consortium name="The Broad Institute Genomics Platform"/>
            <consortium name="The Broad Institute Genome Sequencing Center for Infectious Disease"/>
            <person name="Wu L."/>
            <person name="Ma J."/>
        </authorList>
    </citation>
    <scope>NUCLEOTIDE SEQUENCE [LARGE SCALE GENOMIC DNA]</scope>
    <source>
        <strain evidence="2">TISTR 1906</strain>
    </source>
</reference>
<dbReference type="RefSeq" id="WP_066481580.1">
    <property type="nucleotide sequence ID" value="NZ_BCNT01000016.1"/>
</dbReference>
<evidence type="ECO:0000313" key="2">
    <source>
        <dbReference type="Proteomes" id="UP001597463"/>
    </source>
</evidence>
<protein>
    <submittedName>
        <fullName evidence="1">Ferritin-like domain-containing protein</fullName>
    </submittedName>
</protein>
<dbReference type="Proteomes" id="UP001597463">
    <property type="component" value="Unassembled WGS sequence"/>
</dbReference>
<organism evidence="1 2">
    <name type="scientific">Comamonas terrae</name>
    <dbReference type="NCBI Taxonomy" id="673548"/>
    <lineage>
        <taxon>Bacteria</taxon>
        <taxon>Pseudomonadati</taxon>
        <taxon>Pseudomonadota</taxon>
        <taxon>Betaproteobacteria</taxon>
        <taxon>Burkholderiales</taxon>
        <taxon>Comamonadaceae</taxon>
        <taxon>Comamonas</taxon>
    </lineage>
</organism>
<comment type="caution">
    <text evidence="1">The sequence shown here is derived from an EMBL/GenBank/DDBJ whole genome shotgun (WGS) entry which is preliminary data.</text>
</comment>
<sequence>MPSIQRHSLHAQASPVAGETHRAAGSAHWRVEDLDFSRIDRQAIEHSEDMFFLLMSASFIETGSDTYATNLAEHYAAYPEISAWLKDHWEAEELQHGRALRAYVEAVWPRFPWQQAYDSFFGEYSKLCTVEELYPDQRLEMVARCVVETGTTAYYHTLRELSDEPVLTELLGHIRNDEVSHYKHFLKYFKELQQEAPVGRARIAGALYGRLKELRESDSDVALRHVWAHKGDYFADSATRFEDMAQRIYELVSRRLPADLAVRMLLKPMLLPPRVEGLVRTPISRLATRVMSY</sequence>